<dbReference type="InterPro" id="IPR016024">
    <property type="entry name" value="ARM-type_fold"/>
</dbReference>
<evidence type="ECO:0000313" key="6">
    <source>
        <dbReference type="EMBL" id="KAL3389379.1"/>
    </source>
</evidence>
<feature type="region of interest" description="Disordered" evidence="3">
    <location>
        <begin position="82"/>
        <end position="129"/>
    </location>
</feature>
<keyword evidence="7" id="KW-1185">Reference proteome</keyword>
<feature type="domain" description="PI3K/PI4K catalytic" evidence="4">
    <location>
        <begin position="2118"/>
        <end position="2396"/>
    </location>
</feature>
<evidence type="ECO:0000256" key="3">
    <source>
        <dbReference type="SAM" id="MobiDB-lite"/>
    </source>
</evidence>
<feature type="compositionally biased region" description="Polar residues" evidence="3">
    <location>
        <begin position="1"/>
        <end position="19"/>
    </location>
</feature>
<dbReference type="InterPro" id="IPR031559">
    <property type="entry name" value="SMG1"/>
</dbReference>
<dbReference type="SMART" id="SM01345">
    <property type="entry name" value="Rapamycin_bind"/>
    <property type="match status" value="1"/>
</dbReference>
<dbReference type="Proteomes" id="UP001627154">
    <property type="component" value="Unassembled WGS sequence"/>
</dbReference>
<dbReference type="EMBL" id="JBJJXI010000123">
    <property type="protein sequence ID" value="KAL3389379.1"/>
    <property type="molecule type" value="Genomic_DNA"/>
</dbReference>
<gene>
    <name evidence="6" type="ORF">TKK_015609</name>
</gene>
<dbReference type="InterPro" id="IPR050517">
    <property type="entry name" value="DDR_Repair_Kinase"/>
</dbReference>
<dbReference type="PANTHER" id="PTHR11139:SF119">
    <property type="entry name" value="SERINE_THREONINE-PROTEIN KINASE SMG1"/>
    <property type="match status" value="1"/>
</dbReference>
<feature type="compositionally biased region" description="Basic and acidic residues" evidence="3">
    <location>
        <begin position="111"/>
        <end position="129"/>
    </location>
</feature>
<keyword evidence="1" id="KW-0808">Transferase</keyword>
<feature type="compositionally biased region" description="Basic residues" evidence="3">
    <location>
        <begin position="96"/>
        <end position="108"/>
    </location>
</feature>
<protein>
    <recommendedName>
        <fullName evidence="8">Non-specific serine/threonine protein kinase</fullName>
    </recommendedName>
</protein>
<accession>A0ABD2W9F4</accession>
<comment type="caution">
    <text evidence="6">The sequence shown here is derived from an EMBL/GenBank/DDBJ whole genome shotgun (WGS) entry which is preliminary data.</text>
</comment>
<dbReference type="InterPro" id="IPR014009">
    <property type="entry name" value="PIK_FAT"/>
</dbReference>
<evidence type="ECO:0008006" key="8">
    <source>
        <dbReference type="Google" id="ProtNLM"/>
    </source>
</evidence>
<dbReference type="InterPro" id="IPR011989">
    <property type="entry name" value="ARM-like"/>
</dbReference>
<evidence type="ECO:0000259" key="4">
    <source>
        <dbReference type="PROSITE" id="PS50290"/>
    </source>
</evidence>
<feature type="domain" description="FAT" evidence="5">
    <location>
        <begin position="1516"/>
        <end position="1888"/>
    </location>
</feature>
<dbReference type="PROSITE" id="PS00916">
    <property type="entry name" value="PI3_4_KINASE_2"/>
    <property type="match status" value="1"/>
</dbReference>
<dbReference type="Pfam" id="PF00454">
    <property type="entry name" value="PI3_PI4_kinase"/>
    <property type="match status" value="1"/>
</dbReference>
<dbReference type="InterPro" id="IPR018936">
    <property type="entry name" value="PI3/4_kinase_CS"/>
</dbReference>
<dbReference type="PANTHER" id="PTHR11139">
    <property type="entry name" value="ATAXIA TELANGIECTASIA MUTATED ATM -RELATED"/>
    <property type="match status" value="1"/>
</dbReference>
<reference evidence="6 7" key="1">
    <citation type="journal article" date="2024" name="bioRxiv">
        <title>A reference genome for Trichogramma kaykai: A tiny desert-dwelling parasitoid wasp with competing sex-ratio distorters.</title>
        <authorList>
            <person name="Culotta J."/>
            <person name="Lindsey A.R."/>
        </authorList>
    </citation>
    <scope>NUCLEOTIDE SEQUENCE [LARGE SCALE GENOMIC DNA]</scope>
    <source>
        <strain evidence="6 7">KSX58</strain>
    </source>
</reference>
<evidence type="ECO:0000259" key="5">
    <source>
        <dbReference type="PROSITE" id="PS51189"/>
    </source>
</evidence>
<organism evidence="6 7">
    <name type="scientific">Trichogramma kaykai</name>
    <dbReference type="NCBI Taxonomy" id="54128"/>
    <lineage>
        <taxon>Eukaryota</taxon>
        <taxon>Metazoa</taxon>
        <taxon>Ecdysozoa</taxon>
        <taxon>Arthropoda</taxon>
        <taxon>Hexapoda</taxon>
        <taxon>Insecta</taxon>
        <taxon>Pterygota</taxon>
        <taxon>Neoptera</taxon>
        <taxon>Endopterygota</taxon>
        <taxon>Hymenoptera</taxon>
        <taxon>Apocrita</taxon>
        <taxon>Proctotrupomorpha</taxon>
        <taxon>Chalcidoidea</taxon>
        <taxon>Trichogrammatidae</taxon>
        <taxon>Trichogramma</taxon>
    </lineage>
</organism>
<dbReference type="InterPro" id="IPR000403">
    <property type="entry name" value="PI3/4_kinase_cat_dom"/>
</dbReference>
<dbReference type="PROSITE" id="PS51189">
    <property type="entry name" value="FAT"/>
    <property type="match status" value="1"/>
</dbReference>
<dbReference type="InterPro" id="IPR011009">
    <property type="entry name" value="Kinase-like_dom_sf"/>
</dbReference>
<dbReference type="InterPro" id="IPR036940">
    <property type="entry name" value="PI3/4_kinase_cat_sf"/>
</dbReference>
<name>A0ABD2W9F4_9HYME</name>
<evidence type="ECO:0000256" key="1">
    <source>
        <dbReference type="ARBA" id="ARBA00022679"/>
    </source>
</evidence>
<evidence type="ECO:0000256" key="2">
    <source>
        <dbReference type="ARBA" id="ARBA00022777"/>
    </source>
</evidence>
<dbReference type="SMART" id="SM00146">
    <property type="entry name" value="PI3Kc"/>
    <property type="match status" value="1"/>
</dbReference>
<proteinExistence type="predicted"/>
<keyword evidence="2" id="KW-0418">Kinase</keyword>
<dbReference type="Gene3D" id="3.30.1010.10">
    <property type="entry name" value="Phosphatidylinositol 3-kinase Catalytic Subunit, Chain A, domain 4"/>
    <property type="match status" value="1"/>
</dbReference>
<sequence>MSICGSSASTKVKNSNNSDTKNEIIVSEHLEVQEPKEKELSKNLEIIKTPKTTVFICQKGSRVSSDHSFSKFKFRGESRNDLQMARGGNSGTRGRGSGHRGRGFKRVHSNVGDRDGRGDRSKFHESVKNHDNRYDDKRTVEDSKISTLLRRLAREDNYDNIWSLCTHLQESIQAPENQKYVKRTLDNICDSLLELLYTCTDSNIKQEVSHCIGLVGYVSEYEFKRYLDWIFKKISKEQKNEIKCSIMEAFIETLEANRIKPKLKDNSATIMPKLLSVLEMVETPELLIVTCNAILEVVDQYPDCFEQFFHDIVDILIGWHIDTSTSIEIVQFSSETLQQLKRYWLADTNFTENLLHQFFEDIQNYRDEMLSLQTDSTTLDGELLTDKAVSKELKENTKKMTSVLSVVNTVFKCVEENFNAMKTQWSSPQSRILLDRLVLMLETVIKALQLEDDKNNPEFTLIEPSKENISVLEHQMKLLNISDGTIEKTVSQLKKKAKIDHEDVIKIIEISKVKKIERKRLKQDSSLHSISKEEESKILELIKSLNSLTILQNLSKEKERLAVVANECVCHLLVYVKYEPEFATTLDLLLTYILLQLEQIEICWDDGRVSAFELINKIIQELPLKLEHSFVDLLLSSTSVISKLRFSSNKKINKEIVKIYSNLLSSTNIMLSQTSYNYILGDMENAYNTLIPNFGTLVANNPLKDHTYSREDAKHVLQFSLQVLTKLTTKKISNEGVESLQPNILYAILELQPQNSVLSKISKVIHYDLFVLISSLCKTNVYQLPAGIRNSSVEIELLNEYDITQLTAVKNLKITLDLIGEVMQDKSIESKVLDIVVDWAYNILASKSRLLFSLTSEDECVKKFFNSVIDRAYYSMNHKKSSKICDLFRIVLTDKVYNSFIEEGEIYNKIVDLIIMKCHSGHQEKKQFVELLKLISPHRVFLRMKNYVSLKNKRISKSTIGDHNVNAYLSAQKLLRYTKPTMTKQQFKSFMNYILPLNQFEPKGVCEIFATCWPIVADTKILAELGSFTLGNSSLMLHWAMSEAAQHCISNKLRTVLGKPQDTFMNFECALKDLAREISCPRKSLTGCQTITDLEAVLKEQKRVRVLVEFFEHLEKALHNATEGCAVSLPQAAKPVQSFFRTNASTCREWLKRVRLALCVVSLHAGLATQALRNGLRVLEDLSVTAESNTAEFERAVVCVARALVMLREPEALQGLVSFVQKNNRQFSWLQAAVEDAAGRYEAGAVIYKSVLETEILKCSGEENPEVKNLTDSQVSSFCLERISKCYLSLNDFCSLNCWKQKEAVLLADPYNWNVATPSVSESQAAALYEFDQACIIPLINLSEWTMLDRRRKTNWSVAEVHSQCENTLTNVAFKAYCSDRVDDSDIEKVKQCQTIAAFTMSECLRNVPAEFLEEATIMLCASSNLLDVFDFNGKRSKHDAEVPQLSQWDNWDKLNQEFNSASLNRFLWWTNYIYQFTPKESDVYVDKMSKMRLQIIKSARLEGNYQLAKRELARFFAVRHIGEIVQNVSTHYLPEKYRISGMIEAAKLLSALDKKNDALKVISYTATQTLITTIDFYKYSGENERANDESWKSLNSNVLLVLSDLIRSDADVVNCEQLQEFMVLEGEYGDGSINMLLNNTNENIPVTEVTYGKVMRLGAKLDPNVAKIQSNLASFCYGWGRKIVDNPSHDMLFDDDKQLIQDLLPIEATKEEIESVIAILNKSNHLSVLEREEEGDINSSNFEAIDNIENSLRSLPILSDANCESLSPFIEIWEKAKVRKYKFYEMACEAYFKFLQLNSDSNTVGNITATLRLLRLMVKHATELQSVLEEGLSITATKPWKAIIPQLFSRLTHPECYVRQRVSELLRRVAENSPHLITFPAVVGTISCSKPSKYQGYDSDDSQEGDFIEEEDNDASNGFMNECFTQMTDCLSKSLPESIQQVRILVKELRRITLLWDELWLATFTQHHADFYKRFEQLEQEIQKVQENTWLSGEAKEHLIAEKYRIIVKPIIFVLEELYAVTTATAETPHEVSFQEKYNPVMEKLIERLKNPKNPAKPHGSMMQLKSLENMLGQRYQKRNLYSLSMAKISPTLATMKDTCITMPGIISNREITIKSVEDLVSVLPTKTKPKKLIFKGSDGQSYTYLFKGLEDLHLDERIMQFLSVCNTMMSSTNDGGLYRARHYSVVPLGPRSGLIQWVDGVTPMFSLYKRWQQREVALKQTPIQRPTELFHKKLTPLLQERNISIENRKEWPAGVLKQVLTELINETPKDLLANEILCNSSNAGGWWQATKNYTYSMAVMSVIGYIIGLGDRHLDNILIDLNTGEVVHIDYNICFERGKSLRIPEKVPFRLTQNIKAALGPTGLEVSLSIHFRFYYLQYTSYVIHENFNYEYSY</sequence>
<dbReference type="GO" id="GO:0016301">
    <property type="term" value="F:kinase activity"/>
    <property type="evidence" value="ECO:0007669"/>
    <property type="project" value="UniProtKB-KW"/>
</dbReference>
<feature type="region of interest" description="Disordered" evidence="3">
    <location>
        <begin position="1"/>
        <end position="20"/>
    </location>
</feature>
<dbReference type="PROSITE" id="PS50290">
    <property type="entry name" value="PI3_4_KINASE_3"/>
    <property type="match status" value="1"/>
</dbReference>
<dbReference type="SUPFAM" id="SSF48371">
    <property type="entry name" value="ARM repeat"/>
    <property type="match status" value="1"/>
</dbReference>
<dbReference type="Pfam" id="PF15785">
    <property type="entry name" value="SMG1"/>
    <property type="match status" value="1"/>
</dbReference>
<evidence type="ECO:0000313" key="7">
    <source>
        <dbReference type="Proteomes" id="UP001627154"/>
    </source>
</evidence>
<dbReference type="Gene3D" id="1.10.1070.11">
    <property type="entry name" value="Phosphatidylinositol 3-/4-kinase, catalytic domain"/>
    <property type="match status" value="1"/>
</dbReference>
<dbReference type="Gene3D" id="1.25.10.10">
    <property type="entry name" value="Leucine-rich Repeat Variant"/>
    <property type="match status" value="1"/>
</dbReference>
<dbReference type="SUPFAM" id="SSF56112">
    <property type="entry name" value="Protein kinase-like (PK-like)"/>
    <property type="match status" value="1"/>
</dbReference>